<dbReference type="Pfam" id="PF02589">
    <property type="entry name" value="LUD_dom"/>
    <property type="match status" value="1"/>
</dbReference>
<dbReference type="InterPro" id="IPR003741">
    <property type="entry name" value="LUD_dom"/>
</dbReference>
<sequence>MTAKEEFLAAIAKKLGRERMTHPPVRPVKGPPDFWNQFVLTEEEKVERFVREVEQLGGKVCIYGTPDQLLQGLKQLLEDLNPPSVLTWGGNQLADWQLDRILTDWEVMEWERSSFLRDAAQSTVGITSVDYAIADTGTLVLCTNEDKVRAASLLPAVHIALVRSEQIKTRMGEVLEGFAVFKADRAPSSIHFISGPSRSADIENDLSIGVHGPAALYIFILNS</sequence>
<dbReference type="SUPFAM" id="SSF100950">
    <property type="entry name" value="NagB/RpiA/CoA transferase-like"/>
    <property type="match status" value="1"/>
</dbReference>
<comment type="caution">
    <text evidence="2">The sequence shown here is derived from an EMBL/GenBank/DDBJ whole genome shotgun (WGS) entry which is preliminary data.</text>
</comment>
<dbReference type="EMBL" id="JACEIQ010000002">
    <property type="protein sequence ID" value="MBA4493359.1"/>
    <property type="molecule type" value="Genomic_DNA"/>
</dbReference>
<dbReference type="AlphaFoldDB" id="A0A7W1WNW6"/>
<proteinExistence type="predicted"/>
<dbReference type="PANTHER" id="PTHR43682:SF1">
    <property type="entry name" value="LACTATE UTILIZATION PROTEIN C"/>
    <property type="match status" value="1"/>
</dbReference>
<keyword evidence="3" id="KW-1185">Reference proteome</keyword>
<dbReference type="InterPro" id="IPR037171">
    <property type="entry name" value="NagB/RpiA_transferase-like"/>
</dbReference>
<name>A0A7W1WNW6_9BACL</name>
<dbReference type="RefSeq" id="WP_181750598.1">
    <property type="nucleotide sequence ID" value="NZ_JACEIQ010000002.1"/>
</dbReference>
<protein>
    <submittedName>
        <fullName evidence="2">Lactate utilization protein</fullName>
    </submittedName>
</protein>
<dbReference type="Proteomes" id="UP000535491">
    <property type="component" value="Unassembled WGS sequence"/>
</dbReference>
<feature type="domain" description="LUD" evidence="1">
    <location>
        <begin position="46"/>
        <end position="220"/>
    </location>
</feature>
<gene>
    <name evidence="2" type="ORF">H1191_03435</name>
</gene>
<dbReference type="Gene3D" id="3.40.50.10420">
    <property type="entry name" value="NagB/RpiA/CoA transferase-like"/>
    <property type="match status" value="1"/>
</dbReference>
<evidence type="ECO:0000313" key="3">
    <source>
        <dbReference type="Proteomes" id="UP000535491"/>
    </source>
</evidence>
<dbReference type="PANTHER" id="PTHR43682">
    <property type="entry name" value="LACTATE UTILIZATION PROTEIN C"/>
    <property type="match status" value="1"/>
</dbReference>
<evidence type="ECO:0000259" key="1">
    <source>
        <dbReference type="Pfam" id="PF02589"/>
    </source>
</evidence>
<reference evidence="2 3" key="1">
    <citation type="submission" date="2020-07" db="EMBL/GenBank/DDBJ databases">
        <authorList>
            <person name="Feng H."/>
        </authorList>
    </citation>
    <scope>NUCLEOTIDE SEQUENCE [LARGE SCALE GENOMIC DNA]</scope>
    <source>
        <strain evidence="3">s-10</strain>
    </source>
</reference>
<accession>A0A7W1WNW6</accession>
<organism evidence="2 3">
    <name type="scientific">Paenactinomyces guangxiensis</name>
    <dbReference type="NCBI Taxonomy" id="1490290"/>
    <lineage>
        <taxon>Bacteria</taxon>
        <taxon>Bacillati</taxon>
        <taxon>Bacillota</taxon>
        <taxon>Bacilli</taxon>
        <taxon>Bacillales</taxon>
        <taxon>Thermoactinomycetaceae</taxon>
        <taxon>Paenactinomyces</taxon>
    </lineage>
</organism>
<evidence type="ECO:0000313" key="2">
    <source>
        <dbReference type="EMBL" id="MBA4493359.1"/>
    </source>
</evidence>
<dbReference type="InterPro" id="IPR024185">
    <property type="entry name" value="FTHF_cligase-like_sf"/>
</dbReference>